<dbReference type="EMBL" id="AJIL01000020">
    <property type="protein sequence ID" value="KNF02916.1"/>
    <property type="molecule type" value="Genomic_DNA"/>
</dbReference>
<evidence type="ECO:0000256" key="12">
    <source>
        <dbReference type="ARBA" id="ARBA00023212"/>
    </source>
</evidence>
<evidence type="ECO:0000256" key="7">
    <source>
        <dbReference type="ARBA" id="ARBA00022490"/>
    </source>
</evidence>
<dbReference type="AlphaFoldDB" id="A0A0L0VUG8"/>
<evidence type="ECO:0000256" key="13">
    <source>
        <dbReference type="ARBA" id="ARBA00023242"/>
    </source>
</evidence>
<keyword evidence="9" id="KW-0493">Microtubule</keyword>
<reference evidence="18" key="1">
    <citation type="submission" date="2014-03" db="EMBL/GenBank/DDBJ databases">
        <title>The Genome Sequence of Puccinia striiformis f. sp. tritici PST-78.</title>
        <authorList>
            <consortium name="The Broad Institute Genome Sequencing Platform"/>
            <person name="Cuomo C."/>
            <person name="Hulbert S."/>
            <person name="Chen X."/>
            <person name="Walker B."/>
            <person name="Young S.K."/>
            <person name="Zeng Q."/>
            <person name="Gargeya S."/>
            <person name="Fitzgerald M."/>
            <person name="Haas B."/>
            <person name="Abouelleil A."/>
            <person name="Alvarado L."/>
            <person name="Arachchi H.M."/>
            <person name="Berlin A.M."/>
            <person name="Chapman S.B."/>
            <person name="Goldberg J."/>
            <person name="Griggs A."/>
            <person name="Gujja S."/>
            <person name="Hansen M."/>
            <person name="Howarth C."/>
            <person name="Imamovic A."/>
            <person name="Larimer J."/>
            <person name="McCowan C."/>
            <person name="Montmayeur A."/>
            <person name="Murphy C."/>
            <person name="Neiman D."/>
            <person name="Pearson M."/>
            <person name="Priest M."/>
            <person name="Roberts A."/>
            <person name="Saif S."/>
            <person name="Shea T."/>
            <person name="Sisk P."/>
            <person name="Sykes S."/>
            <person name="Wortman J."/>
            <person name="Nusbaum C."/>
            <person name="Birren B."/>
        </authorList>
    </citation>
    <scope>NUCLEOTIDE SEQUENCE [LARGE SCALE GENOMIC DNA]</scope>
    <source>
        <strain evidence="18">race PST-78</strain>
    </source>
</reference>
<keyword evidence="15" id="KW-0137">Centromere</keyword>
<dbReference type="GO" id="GO:0044732">
    <property type="term" value="C:mitotic spindle pole body"/>
    <property type="evidence" value="ECO:0007669"/>
    <property type="project" value="TreeGrafter"/>
</dbReference>
<dbReference type="GO" id="GO:0051301">
    <property type="term" value="P:cell division"/>
    <property type="evidence" value="ECO:0007669"/>
    <property type="project" value="UniProtKB-KW"/>
</dbReference>
<evidence type="ECO:0000313" key="18">
    <source>
        <dbReference type="Proteomes" id="UP000054564"/>
    </source>
</evidence>
<evidence type="ECO:0000256" key="16">
    <source>
        <dbReference type="SAM" id="MobiDB-lite"/>
    </source>
</evidence>
<dbReference type="GO" id="GO:0008608">
    <property type="term" value="P:attachment of spindle microtubules to kinetochore"/>
    <property type="evidence" value="ECO:0007669"/>
    <property type="project" value="InterPro"/>
</dbReference>
<protein>
    <recommendedName>
        <fullName evidence="5">DASH complex subunit ASK1</fullName>
    </recommendedName>
</protein>
<feature type="compositionally biased region" description="Basic and acidic residues" evidence="16">
    <location>
        <begin position="139"/>
        <end position="150"/>
    </location>
</feature>
<proteinExistence type="inferred from homology"/>
<keyword evidence="14" id="KW-0131">Cell cycle</keyword>
<evidence type="ECO:0000256" key="4">
    <source>
        <dbReference type="ARBA" id="ARBA00010731"/>
    </source>
</evidence>
<evidence type="ECO:0000256" key="11">
    <source>
        <dbReference type="ARBA" id="ARBA00022838"/>
    </source>
</evidence>
<evidence type="ECO:0000313" key="17">
    <source>
        <dbReference type="EMBL" id="KNF02916.1"/>
    </source>
</evidence>
<dbReference type="Pfam" id="PF08655">
    <property type="entry name" value="DASH_Ask1"/>
    <property type="match status" value="1"/>
</dbReference>
<comment type="subcellular location">
    <subcellularLocation>
        <location evidence="3">Chromosome</location>
        <location evidence="3">Centromere</location>
        <location evidence="3">Kinetochore</location>
    </subcellularLocation>
    <subcellularLocation>
        <location evidence="2">Cytoplasm</location>
        <location evidence="2">Cytoskeleton</location>
        <location evidence="2">Spindle</location>
    </subcellularLocation>
    <subcellularLocation>
        <location evidence="1">Nucleus</location>
    </subcellularLocation>
</comment>
<gene>
    <name evidence="17" type="ORF">PSTG_03865</name>
</gene>
<evidence type="ECO:0000256" key="10">
    <source>
        <dbReference type="ARBA" id="ARBA00022776"/>
    </source>
</evidence>
<evidence type="ECO:0000256" key="8">
    <source>
        <dbReference type="ARBA" id="ARBA00022618"/>
    </source>
</evidence>
<dbReference type="GO" id="GO:0042729">
    <property type="term" value="C:DASH complex"/>
    <property type="evidence" value="ECO:0007669"/>
    <property type="project" value="InterPro"/>
</dbReference>
<accession>A0A0L0VUG8</accession>
<organism evidence="17 18">
    <name type="scientific">Puccinia striiformis f. sp. tritici PST-78</name>
    <dbReference type="NCBI Taxonomy" id="1165861"/>
    <lineage>
        <taxon>Eukaryota</taxon>
        <taxon>Fungi</taxon>
        <taxon>Dikarya</taxon>
        <taxon>Basidiomycota</taxon>
        <taxon>Pucciniomycotina</taxon>
        <taxon>Pucciniomycetes</taxon>
        <taxon>Pucciniales</taxon>
        <taxon>Pucciniaceae</taxon>
        <taxon>Puccinia</taxon>
    </lineage>
</organism>
<feature type="region of interest" description="Disordered" evidence="16">
    <location>
        <begin position="125"/>
        <end position="195"/>
    </location>
</feature>
<evidence type="ECO:0000256" key="3">
    <source>
        <dbReference type="ARBA" id="ARBA00004629"/>
    </source>
</evidence>
<evidence type="ECO:0000256" key="5">
    <source>
        <dbReference type="ARBA" id="ARBA00014520"/>
    </source>
</evidence>
<name>A0A0L0VUG8_9BASI</name>
<dbReference type="GO" id="GO:0072686">
    <property type="term" value="C:mitotic spindle"/>
    <property type="evidence" value="ECO:0007669"/>
    <property type="project" value="InterPro"/>
</dbReference>
<keyword evidence="10" id="KW-0498">Mitosis</keyword>
<evidence type="ECO:0000256" key="14">
    <source>
        <dbReference type="ARBA" id="ARBA00023306"/>
    </source>
</evidence>
<dbReference type="STRING" id="1165861.A0A0L0VUG8"/>
<dbReference type="Proteomes" id="UP000054564">
    <property type="component" value="Unassembled WGS sequence"/>
</dbReference>
<sequence length="195" mass="22310">MCVAMAENSETQYSSTITLTDQIQLGIRTKIAHLYIQRRNRECHHPLVADYLSSVLVIDIDADFGKSRRIITDKILPDLERYGEGKQAHVGGSIKASFFLSPDFMFLQQFWQGFFEASANVKQSRNNEESEAGLMSQTDNDRTQQTEENSRQTTFQPHKENDFDSRMADQTALDSPFENLKQDLRQNLGIPARKT</sequence>
<dbReference type="PANTHER" id="PTHR28200:SF1">
    <property type="entry name" value="DASH COMPLEX SUBUNIT ASK1"/>
    <property type="match status" value="1"/>
</dbReference>
<comment type="similarity">
    <text evidence="4">Belongs to the DASH complex ASK1 family.</text>
</comment>
<evidence type="ECO:0000256" key="9">
    <source>
        <dbReference type="ARBA" id="ARBA00022701"/>
    </source>
</evidence>
<evidence type="ECO:0000256" key="2">
    <source>
        <dbReference type="ARBA" id="ARBA00004186"/>
    </source>
</evidence>
<keyword evidence="6" id="KW-0158">Chromosome</keyword>
<feature type="compositionally biased region" description="Basic and acidic residues" evidence="16">
    <location>
        <begin position="157"/>
        <end position="167"/>
    </location>
</feature>
<dbReference type="PANTHER" id="PTHR28200">
    <property type="entry name" value="DASH COMPLEX SUBUNIT ASK1"/>
    <property type="match status" value="1"/>
</dbReference>
<dbReference type="InterPro" id="IPR013964">
    <property type="entry name" value="DASH_Ask1"/>
</dbReference>
<keyword evidence="12" id="KW-0206">Cytoskeleton</keyword>
<evidence type="ECO:0000256" key="6">
    <source>
        <dbReference type="ARBA" id="ARBA00022454"/>
    </source>
</evidence>
<keyword evidence="7" id="KW-0963">Cytoplasm</keyword>
<keyword evidence="8" id="KW-0132">Cell division</keyword>
<comment type="caution">
    <text evidence="17">The sequence shown here is derived from an EMBL/GenBank/DDBJ whole genome shotgun (WGS) entry which is preliminary data.</text>
</comment>
<keyword evidence="18" id="KW-1185">Reference proteome</keyword>
<keyword evidence="13" id="KW-0539">Nucleus</keyword>
<dbReference type="GO" id="GO:0005874">
    <property type="term" value="C:microtubule"/>
    <property type="evidence" value="ECO:0007669"/>
    <property type="project" value="UniProtKB-KW"/>
</dbReference>
<keyword evidence="11" id="KW-0995">Kinetochore</keyword>
<evidence type="ECO:0000256" key="1">
    <source>
        <dbReference type="ARBA" id="ARBA00004123"/>
    </source>
</evidence>
<evidence type="ECO:0000256" key="15">
    <source>
        <dbReference type="ARBA" id="ARBA00023328"/>
    </source>
</evidence>